<reference evidence="2" key="1">
    <citation type="submission" date="2014-11" db="EMBL/GenBank/DDBJ databases">
        <authorList>
            <person name="Amaro Gonzalez C."/>
        </authorList>
    </citation>
    <scope>NUCLEOTIDE SEQUENCE</scope>
</reference>
<evidence type="ECO:0000256" key="1">
    <source>
        <dbReference type="SAM" id="MobiDB-lite"/>
    </source>
</evidence>
<protein>
    <submittedName>
        <fullName evidence="2">Uncharacterized protein</fullName>
    </submittedName>
</protein>
<organism evidence="2">
    <name type="scientific">Anguilla anguilla</name>
    <name type="common">European freshwater eel</name>
    <name type="synonym">Muraena anguilla</name>
    <dbReference type="NCBI Taxonomy" id="7936"/>
    <lineage>
        <taxon>Eukaryota</taxon>
        <taxon>Metazoa</taxon>
        <taxon>Chordata</taxon>
        <taxon>Craniata</taxon>
        <taxon>Vertebrata</taxon>
        <taxon>Euteleostomi</taxon>
        <taxon>Actinopterygii</taxon>
        <taxon>Neopterygii</taxon>
        <taxon>Teleostei</taxon>
        <taxon>Anguilliformes</taxon>
        <taxon>Anguillidae</taxon>
        <taxon>Anguilla</taxon>
    </lineage>
</organism>
<feature type="region of interest" description="Disordered" evidence="1">
    <location>
        <begin position="18"/>
        <end position="42"/>
    </location>
</feature>
<sequence>MVVQCLRRNQFEWELHLGEADGPNGSEEGDLLETREGAFLPP</sequence>
<dbReference type="EMBL" id="GBXM01073816">
    <property type="protein sequence ID" value="JAH34761.1"/>
    <property type="molecule type" value="Transcribed_RNA"/>
</dbReference>
<evidence type="ECO:0000313" key="2">
    <source>
        <dbReference type="EMBL" id="JAH34761.1"/>
    </source>
</evidence>
<proteinExistence type="predicted"/>
<reference evidence="2" key="2">
    <citation type="journal article" date="2015" name="Fish Shellfish Immunol.">
        <title>Early steps in the European eel (Anguilla anguilla)-Vibrio vulnificus interaction in the gills: Role of the RtxA13 toxin.</title>
        <authorList>
            <person name="Callol A."/>
            <person name="Pajuelo D."/>
            <person name="Ebbesson L."/>
            <person name="Teles M."/>
            <person name="MacKenzie S."/>
            <person name="Amaro C."/>
        </authorList>
    </citation>
    <scope>NUCLEOTIDE SEQUENCE</scope>
</reference>
<dbReference type="AlphaFoldDB" id="A0A0E9S0G3"/>
<name>A0A0E9S0G3_ANGAN</name>
<accession>A0A0E9S0G3</accession>